<dbReference type="PROSITE" id="PS51257">
    <property type="entry name" value="PROKAR_LIPOPROTEIN"/>
    <property type="match status" value="1"/>
</dbReference>
<evidence type="ECO:0000313" key="3">
    <source>
        <dbReference type="EMBL" id="MDC8757358.1"/>
    </source>
</evidence>
<proteinExistence type="predicted"/>
<dbReference type="Proteomes" id="UP001221208">
    <property type="component" value="Unassembled WGS sequence"/>
</dbReference>
<sequence>MGTKSYTVLAGLMCAALGACSSTDERIGATGEPYGSSMAGSSYQASGTSAADTSQASTMSMQGVVQSIESIPRAQAGSMDSSGSTSQSGTSGTLGGAGSSADVAYRVTLRLDDGSSKVITQQSQPAFQIGDRVRVANGIIQRY</sequence>
<keyword evidence="4" id="KW-1185">Reference proteome</keyword>
<gene>
    <name evidence="3" type="ORF">OIK44_07140</name>
</gene>
<feature type="chain" id="PRO_5045171664" description="Lipoprotein" evidence="2">
    <location>
        <begin position="22"/>
        <end position="143"/>
    </location>
</feature>
<evidence type="ECO:0000256" key="1">
    <source>
        <dbReference type="SAM" id="MobiDB-lite"/>
    </source>
</evidence>
<feature type="compositionally biased region" description="Low complexity" evidence="1">
    <location>
        <begin position="76"/>
        <end position="91"/>
    </location>
</feature>
<organism evidence="3 4">
    <name type="scientific">Janthinobacterium fluminis</name>
    <dbReference type="NCBI Taxonomy" id="2987524"/>
    <lineage>
        <taxon>Bacteria</taxon>
        <taxon>Pseudomonadati</taxon>
        <taxon>Pseudomonadota</taxon>
        <taxon>Betaproteobacteria</taxon>
        <taxon>Burkholderiales</taxon>
        <taxon>Oxalobacteraceae</taxon>
        <taxon>Janthinobacterium</taxon>
    </lineage>
</organism>
<feature type="signal peptide" evidence="2">
    <location>
        <begin position="1"/>
        <end position="21"/>
    </location>
</feature>
<keyword evidence="2" id="KW-0732">Signal</keyword>
<dbReference type="RefSeq" id="WP_273670036.1">
    <property type="nucleotide sequence ID" value="NZ_JAQQXR010000002.1"/>
</dbReference>
<evidence type="ECO:0000256" key="2">
    <source>
        <dbReference type="SAM" id="SignalP"/>
    </source>
</evidence>
<evidence type="ECO:0000313" key="4">
    <source>
        <dbReference type="Proteomes" id="UP001221208"/>
    </source>
</evidence>
<evidence type="ECO:0008006" key="5">
    <source>
        <dbReference type="Google" id="ProtNLM"/>
    </source>
</evidence>
<dbReference type="EMBL" id="JAQQXR010000002">
    <property type="protein sequence ID" value="MDC8757358.1"/>
    <property type="molecule type" value="Genomic_DNA"/>
</dbReference>
<accession>A0ABT5JX86</accession>
<feature type="region of interest" description="Disordered" evidence="1">
    <location>
        <begin position="31"/>
        <end position="99"/>
    </location>
</feature>
<feature type="compositionally biased region" description="Polar residues" evidence="1">
    <location>
        <begin position="38"/>
        <end position="69"/>
    </location>
</feature>
<protein>
    <recommendedName>
        <fullName evidence="5">Lipoprotein</fullName>
    </recommendedName>
</protein>
<reference evidence="3 4" key="1">
    <citation type="submission" date="2022-10" db="EMBL/GenBank/DDBJ databases">
        <title>Janthinobacterium sp. hw3 Genome sequencing.</title>
        <authorList>
            <person name="Park S."/>
        </authorList>
    </citation>
    <scope>NUCLEOTIDE SEQUENCE [LARGE SCALE GENOMIC DNA]</scope>
    <source>
        <strain evidence="4">hw3</strain>
    </source>
</reference>
<comment type="caution">
    <text evidence="3">The sequence shown here is derived from an EMBL/GenBank/DDBJ whole genome shotgun (WGS) entry which is preliminary data.</text>
</comment>
<name>A0ABT5JX86_9BURK</name>